<dbReference type="PANTHER" id="PTHR39450:SF1">
    <property type="entry name" value="DUF1667 DOMAIN-CONTAINING PROTEIN"/>
    <property type="match status" value="1"/>
</dbReference>
<dbReference type="InterPro" id="IPR012460">
    <property type="entry name" value="DUF1667"/>
</dbReference>
<protein>
    <recommendedName>
        <fullName evidence="2">Molybdopterin oxidoreductase</fullName>
    </recommendedName>
</protein>
<name>A0A212IVZ9_9FIRM</name>
<proteinExistence type="predicted"/>
<accession>A0A212IVZ9</accession>
<dbReference type="PANTHER" id="PTHR39450">
    <property type="entry name" value="MOLYBDOPTERIN OXIDOREDUCTASE, 4FE-4S CLUSTER-BINDING SUBUNIT"/>
    <property type="match status" value="1"/>
</dbReference>
<dbReference type="SUPFAM" id="SSF160148">
    <property type="entry name" value="CPE0013-like"/>
    <property type="match status" value="1"/>
</dbReference>
<dbReference type="AlphaFoldDB" id="A0A212IVZ9"/>
<dbReference type="InterPro" id="IPR036593">
    <property type="entry name" value="CPE0013-like_sf"/>
</dbReference>
<dbReference type="Pfam" id="PF07892">
    <property type="entry name" value="DUF1667"/>
    <property type="match status" value="1"/>
</dbReference>
<gene>
    <name evidence="1" type="ORF">KL86CLO1_10113</name>
</gene>
<organism evidence="1">
    <name type="scientific">uncultured Eubacteriales bacterium</name>
    <dbReference type="NCBI Taxonomy" id="172733"/>
    <lineage>
        <taxon>Bacteria</taxon>
        <taxon>Bacillati</taxon>
        <taxon>Bacillota</taxon>
        <taxon>Clostridia</taxon>
        <taxon>Eubacteriales</taxon>
        <taxon>environmental samples</taxon>
    </lineage>
</organism>
<dbReference type="EMBL" id="FLUN01000001">
    <property type="protein sequence ID" value="SBV91388.1"/>
    <property type="molecule type" value="Genomic_DNA"/>
</dbReference>
<evidence type="ECO:0000313" key="1">
    <source>
        <dbReference type="EMBL" id="SBV91388.1"/>
    </source>
</evidence>
<evidence type="ECO:0008006" key="2">
    <source>
        <dbReference type="Google" id="ProtNLM"/>
    </source>
</evidence>
<dbReference type="Gene3D" id="3.10.530.10">
    <property type="entry name" value="CPE0013-like"/>
    <property type="match status" value="1"/>
</dbReference>
<reference evidence="1" key="1">
    <citation type="submission" date="2016-04" db="EMBL/GenBank/DDBJ databases">
        <authorList>
            <person name="Evans L.H."/>
            <person name="Alamgir A."/>
            <person name="Owens N."/>
            <person name="Weber N.D."/>
            <person name="Virtaneva K."/>
            <person name="Barbian K."/>
            <person name="Babar A."/>
            <person name="Rosenke K."/>
        </authorList>
    </citation>
    <scope>NUCLEOTIDE SEQUENCE</scope>
    <source>
        <strain evidence="1">86</strain>
    </source>
</reference>
<sequence length="114" mass="12315">MKELICIVCPKGCHLKVDEERDYFVTGNSCPRGAEYGKIELTNPTRVVTSTVRCTGCSHPRCPVKTSGALPKGLIFEAMKTLEDVTLAAPVKLGQVAVKNVCGTGIDFVVTRDM</sequence>